<dbReference type="GO" id="GO:0019843">
    <property type="term" value="F:rRNA binding"/>
    <property type="evidence" value="ECO:0007669"/>
    <property type="project" value="UniProtKB-KW"/>
</dbReference>
<dbReference type="Proteomes" id="UP000092627">
    <property type="component" value="Unassembled WGS sequence"/>
</dbReference>
<evidence type="ECO:0000256" key="3">
    <source>
        <dbReference type="ARBA" id="ARBA00022730"/>
    </source>
</evidence>
<feature type="binding site" evidence="8">
    <location>
        <position position="37"/>
    </location>
    <ligand>
        <name>Zn(2+)</name>
        <dbReference type="ChEBI" id="CHEBI:29105"/>
    </ligand>
</feature>
<keyword evidence="10" id="KW-1185">Reference proteome</keyword>
<evidence type="ECO:0000313" key="10">
    <source>
        <dbReference type="Proteomes" id="UP000092627"/>
    </source>
</evidence>
<keyword evidence="4 8" id="KW-0694">RNA-binding</keyword>
<feature type="binding site" evidence="8">
    <location>
        <position position="18"/>
    </location>
    <ligand>
        <name>Zn(2+)</name>
        <dbReference type="ChEBI" id="CHEBI:29105"/>
    </ligand>
</feature>
<dbReference type="HAMAP" id="MF_00501">
    <property type="entry name" value="Ribosomal_bL31_1"/>
    <property type="match status" value="1"/>
</dbReference>
<protein>
    <recommendedName>
        <fullName evidence="7 8">Large ribosomal subunit protein bL31</fullName>
    </recommendedName>
</protein>
<evidence type="ECO:0000256" key="8">
    <source>
        <dbReference type="HAMAP-Rule" id="MF_00501"/>
    </source>
</evidence>
<dbReference type="PANTHER" id="PTHR33280:SF6">
    <property type="entry name" value="LARGE RIBOSOMAL SUBUNIT PROTEIN BL31A"/>
    <property type="match status" value="1"/>
</dbReference>
<dbReference type="SUPFAM" id="SSF143800">
    <property type="entry name" value="L28p-like"/>
    <property type="match status" value="1"/>
</dbReference>
<dbReference type="RefSeq" id="WP_067332970.1">
    <property type="nucleotide sequence ID" value="NZ_FLOC01000013.1"/>
</dbReference>
<dbReference type="GO" id="GO:1990904">
    <property type="term" value="C:ribonucleoprotein complex"/>
    <property type="evidence" value="ECO:0007669"/>
    <property type="project" value="UniProtKB-KW"/>
</dbReference>
<dbReference type="GO" id="GO:0005840">
    <property type="term" value="C:ribosome"/>
    <property type="evidence" value="ECO:0007669"/>
    <property type="project" value="UniProtKB-KW"/>
</dbReference>
<comment type="subunit">
    <text evidence="2 8">Part of the 50S ribosomal subunit.</text>
</comment>
<dbReference type="NCBIfam" id="NF001809">
    <property type="entry name" value="PRK00528.1"/>
    <property type="match status" value="1"/>
</dbReference>
<dbReference type="PANTHER" id="PTHR33280">
    <property type="entry name" value="50S RIBOSOMAL PROTEIN L31, CHLOROPLASTIC"/>
    <property type="match status" value="1"/>
</dbReference>
<dbReference type="Pfam" id="PF01197">
    <property type="entry name" value="Ribosomal_L31"/>
    <property type="match status" value="1"/>
</dbReference>
<evidence type="ECO:0000256" key="5">
    <source>
        <dbReference type="ARBA" id="ARBA00022980"/>
    </source>
</evidence>
<dbReference type="InterPro" id="IPR002150">
    <property type="entry name" value="Ribosomal_bL31"/>
</dbReference>
<organism evidence="9 10">
    <name type="scientific">Marinomonas aquimarina</name>
    <dbReference type="NCBI Taxonomy" id="295068"/>
    <lineage>
        <taxon>Bacteria</taxon>
        <taxon>Pseudomonadati</taxon>
        <taxon>Pseudomonadota</taxon>
        <taxon>Gammaproteobacteria</taxon>
        <taxon>Oceanospirillales</taxon>
        <taxon>Oceanospirillaceae</taxon>
        <taxon>Marinomonas</taxon>
    </lineage>
</organism>
<dbReference type="STRING" id="295068.MAQ5080_02350"/>
<comment type="similarity">
    <text evidence="1 8">Belongs to the bacterial ribosomal protein bL31 family. Type A subfamily.</text>
</comment>
<comment type="function">
    <text evidence="8">Binds the 23S rRNA.</text>
</comment>
<dbReference type="GO" id="GO:0046872">
    <property type="term" value="F:metal ion binding"/>
    <property type="evidence" value="ECO:0007669"/>
    <property type="project" value="UniProtKB-KW"/>
</dbReference>
<feature type="binding site" evidence="8">
    <location>
        <position position="16"/>
    </location>
    <ligand>
        <name>Zn(2+)</name>
        <dbReference type="ChEBI" id="CHEBI:29105"/>
    </ligand>
</feature>
<keyword evidence="3 8" id="KW-0699">rRNA-binding</keyword>
<dbReference type="InterPro" id="IPR042105">
    <property type="entry name" value="Ribosomal_bL31_sf"/>
</dbReference>
<proteinExistence type="inferred from homology"/>
<dbReference type="NCBIfam" id="NF000612">
    <property type="entry name" value="PRK00019.1"/>
    <property type="match status" value="1"/>
</dbReference>
<reference evidence="9 10" key="1">
    <citation type="submission" date="2016-06" db="EMBL/GenBank/DDBJ databases">
        <authorList>
            <person name="Kjaerup R.B."/>
            <person name="Dalgaard T.S."/>
            <person name="Juul-Madsen H.R."/>
        </authorList>
    </citation>
    <scope>NUCLEOTIDE SEQUENCE [LARGE SCALE GENOMIC DNA]</scope>
    <source>
        <strain evidence="9 10">CECT 5080</strain>
    </source>
</reference>
<dbReference type="GO" id="GO:0003735">
    <property type="term" value="F:structural constituent of ribosome"/>
    <property type="evidence" value="ECO:0007669"/>
    <property type="project" value="InterPro"/>
</dbReference>
<dbReference type="PRINTS" id="PR01249">
    <property type="entry name" value="RIBOSOMALL31"/>
</dbReference>
<evidence type="ECO:0000256" key="4">
    <source>
        <dbReference type="ARBA" id="ARBA00022884"/>
    </source>
</evidence>
<dbReference type="Gene3D" id="4.10.830.30">
    <property type="entry name" value="Ribosomal protein L31"/>
    <property type="match status" value="1"/>
</dbReference>
<dbReference type="NCBIfam" id="TIGR00105">
    <property type="entry name" value="L31"/>
    <property type="match status" value="1"/>
</dbReference>
<evidence type="ECO:0000256" key="6">
    <source>
        <dbReference type="ARBA" id="ARBA00023274"/>
    </source>
</evidence>
<comment type="cofactor">
    <cofactor evidence="8">
        <name>Zn(2+)</name>
        <dbReference type="ChEBI" id="CHEBI:29105"/>
    </cofactor>
    <text evidence="8">Binds 1 zinc ion per subunit.</text>
</comment>
<name>A0A1A8THM4_9GAMM</name>
<dbReference type="InterPro" id="IPR027491">
    <property type="entry name" value="Ribosomal_bL31_A"/>
</dbReference>
<evidence type="ECO:0000256" key="1">
    <source>
        <dbReference type="ARBA" id="ARBA00009296"/>
    </source>
</evidence>
<keyword evidence="6 8" id="KW-0687">Ribonucleoprotein</keyword>
<dbReference type="PROSITE" id="PS01143">
    <property type="entry name" value="RIBOSOMAL_L31"/>
    <property type="match status" value="1"/>
</dbReference>
<feature type="binding site" evidence="8">
    <location>
        <position position="40"/>
    </location>
    <ligand>
        <name>Zn(2+)</name>
        <dbReference type="ChEBI" id="CHEBI:29105"/>
    </ligand>
</feature>
<evidence type="ECO:0000313" key="9">
    <source>
        <dbReference type="EMBL" id="SBS32765.1"/>
    </source>
</evidence>
<keyword evidence="8" id="KW-0862">Zinc</keyword>
<dbReference type="InterPro" id="IPR034704">
    <property type="entry name" value="Ribosomal_bL28/bL31-like_sf"/>
</dbReference>
<sequence>MKKDIHPNYSAVSATCTCGNTLTLNSTLGNDLHIDVCSNCHPFYTGQQKMVDTGGRVDRFNKRFGARRSTK</sequence>
<keyword evidence="5 8" id="KW-0689">Ribosomal protein</keyword>
<keyword evidence="8" id="KW-0479">Metal-binding</keyword>
<evidence type="ECO:0000256" key="2">
    <source>
        <dbReference type="ARBA" id="ARBA00011838"/>
    </source>
</evidence>
<dbReference type="GO" id="GO:0006412">
    <property type="term" value="P:translation"/>
    <property type="evidence" value="ECO:0007669"/>
    <property type="project" value="UniProtKB-UniRule"/>
</dbReference>
<dbReference type="AlphaFoldDB" id="A0A1A8THM4"/>
<evidence type="ECO:0000256" key="7">
    <source>
        <dbReference type="ARBA" id="ARBA00035687"/>
    </source>
</evidence>
<dbReference type="OrthoDB" id="9803251at2"/>
<gene>
    <name evidence="8 9" type="primary">rpmE</name>
    <name evidence="9" type="ORF">MAQ5080_02350</name>
</gene>
<dbReference type="EMBL" id="FLOC01000013">
    <property type="protein sequence ID" value="SBS32765.1"/>
    <property type="molecule type" value="Genomic_DNA"/>
</dbReference>
<accession>A0A1A8THM4</accession>